<comment type="caution">
    <text evidence="2">The sequence shown here is derived from an EMBL/GenBank/DDBJ whole genome shotgun (WGS) entry which is preliminary data.</text>
</comment>
<name>A0AA39YSH9_9PEZI</name>
<accession>A0AA39YSH9</accession>
<evidence type="ECO:0000313" key="3">
    <source>
        <dbReference type="Proteomes" id="UP001174936"/>
    </source>
</evidence>
<evidence type="ECO:0000256" key="1">
    <source>
        <dbReference type="SAM" id="MobiDB-lite"/>
    </source>
</evidence>
<feature type="region of interest" description="Disordered" evidence="1">
    <location>
        <begin position="1"/>
        <end position="28"/>
    </location>
</feature>
<feature type="compositionally biased region" description="Acidic residues" evidence="1">
    <location>
        <begin position="39"/>
        <end position="53"/>
    </location>
</feature>
<proteinExistence type="predicted"/>
<keyword evidence="3" id="KW-1185">Reference proteome</keyword>
<dbReference type="Proteomes" id="UP001174936">
    <property type="component" value="Unassembled WGS sequence"/>
</dbReference>
<organism evidence="2 3">
    <name type="scientific">Cercophora newfieldiana</name>
    <dbReference type="NCBI Taxonomy" id="92897"/>
    <lineage>
        <taxon>Eukaryota</taxon>
        <taxon>Fungi</taxon>
        <taxon>Dikarya</taxon>
        <taxon>Ascomycota</taxon>
        <taxon>Pezizomycotina</taxon>
        <taxon>Sordariomycetes</taxon>
        <taxon>Sordariomycetidae</taxon>
        <taxon>Sordariales</taxon>
        <taxon>Lasiosphaeriaceae</taxon>
        <taxon>Cercophora</taxon>
    </lineage>
</organism>
<sequence>MGPNRVSEATATDRSEPHTRDASTQTRRLKAEYANLNLYEEDSEDGGEDPEVANEELEDATDLGDIHHLEDHRKTGAGGYGHEDVMVSEEEDAEFLDFYMRFYGSLDKVRGSLDHGRASHPLQRRRQLVMLAKAHNSGELRKLYNKHKKATRNAQRRMAGEVPLPPFPYGKWDGHAAEICLAPATSNGAELIAHRQLQIRLRDVPQGDNTGEVKMKNKHIKAIEKCLDPDLVNFNIYPEFDVIPNYVPTKADASTQTPRLRAELVDLNIWDMGESEAATDDGGSDAGQRDNTMMDCDGQATAGGPEGTPLHVFFGEEGEEYVVPDPVMDKEYWDLVNLYKQYFGSMNQVPAHFPGLTFPKPLTRASGGATSPYLRRLTMKATLP</sequence>
<feature type="region of interest" description="Disordered" evidence="1">
    <location>
        <begin position="34"/>
        <end position="53"/>
    </location>
</feature>
<protein>
    <submittedName>
        <fullName evidence="2">Uncharacterized protein</fullName>
    </submittedName>
</protein>
<evidence type="ECO:0000313" key="2">
    <source>
        <dbReference type="EMBL" id="KAK0657824.1"/>
    </source>
</evidence>
<dbReference type="AlphaFoldDB" id="A0AA39YSH9"/>
<gene>
    <name evidence="2" type="ORF">B0T16DRAFT_386293</name>
</gene>
<reference evidence="2" key="1">
    <citation type="submission" date="2023-06" db="EMBL/GenBank/DDBJ databases">
        <title>Genome-scale phylogeny and comparative genomics of the fungal order Sordariales.</title>
        <authorList>
            <consortium name="Lawrence Berkeley National Laboratory"/>
            <person name="Hensen N."/>
            <person name="Bonometti L."/>
            <person name="Westerberg I."/>
            <person name="Brannstrom I.O."/>
            <person name="Guillou S."/>
            <person name="Cros-Aarteil S."/>
            <person name="Calhoun S."/>
            <person name="Haridas S."/>
            <person name="Kuo A."/>
            <person name="Mondo S."/>
            <person name="Pangilinan J."/>
            <person name="Riley R."/>
            <person name="Labutti K."/>
            <person name="Andreopoulos B."/>
            <person name="Lipzen A."/>
            <person name="Chen C."/>
            <person name="Yanf M."/>
            <person name="Daum C."/>
            <person name="Ng V."/>
            <person name="Clum A."/>
            <person name="Steindorff A."/>
            <person name="Ohm R."/>
            <person name="Martin F."/>
            <person name="Silar P."/>
            <person name="Natvig D."/>
            <person name="Lalanne C."/>
            <person name="Gautier V."/>
            <person name="Ament-Velasquez S.L."/>
            <person name="Kruys A."/>
            <person name="Hutchinson M.I."/>
            <person name="Powell A.J."/>
            <person name="Barry K."/>
            <person name="Miller A.N."/>
            <person name="Grigoriev I.V."/>
            <person name="Debuchy R."/>
            <person name="Gladieux P."/>
            <person name="Thoren M.H."/>
            <person name="Johannesson H."/>
        </authorList>
    </citation>
    <scope>NUCLEOTIDE SEQUENCE</scope>
    <source>
        <strain evidence="2">SMH2532-1</strain>
    </source>
</reference>
<feature type="region of interest" description="Disordered" evidence="1">
    <location>
        <begin position="275"/>
        <end position="308"/>
    </location>
</feature>
<dbReference type="EMBL" id="JAULSV010000001">
    <property type="protein sequence ID" value="KAK0657824.1"/>
    <property type="molecule type" value="Genomic_DNA"/>
</dbReference>
<feature type="compositionally biased region" description="Basic and acidic residues" evidence="1">
    <location>
        <begin position="11"/>
        <end position="21"/>
    </location>
</feature>